<dbReference type="Proteomes" id="UP000622797">
    <property type="component" value="Unassembled WGS sequence"/>
</dbReference>
<proteinExistence type="predicted"/>
<protein>
    <submittedName>
        <fullName evidence="2">Uncharacterized protein</fullName>
    </submittedName>
</protein>
<evidence type="ECO:0000256" key="1">
    <source>
        <dbReference type="SAM" id="Phobius"/>
    </source>
</evidence>
<feature type="transmembrane region" description="Helical" evidence="1">
    <location>
        <begin position="16"/>
        <end position="34"/>
    </location>
</feature>
<accession>A0A8H4XCB2</accession>
<dbReference type="AlphaFoldDB" id="A0A8H4XCB2"/>
<evidence type="ECO:0000313" key="3">
    <source>
        <dbReference type="Proteomes" id="UP000622797"/>
    </source>
</evidence>
<keyword evidence="3" id="KW-1185">Reference proteome</keyword>
<reference evidence="2" key="1">
    <citation type="journal article" date="2020" name="BMC Genomics">
        <title>Correction to: Identification and distribution of gene clusters required for synthesis of sphingolipid metabolism inhibitors in diverse species of the filamentous fungus Fusarium.</title>
        <authorList>
            <person name="Kim H.S."/>
            <person name="Lohmar J.M."/>
            <person name="Busman M."/>
            <person name="Brown D.W."/>
            <person name="Naumann T.A."/>
            <person name="Divon H.H."/>
            <person name="Lysoe E."/>
            <person name="Uhlig S."/>
            <person name="Proctor R.H."/>
        </authorList>
    </citation>
    <scope>NUCLEOTIDE SEQUENCE</scope>
    <source>
        <strain evidence="2">NRRL 20472</strain>
    </source>
</reference>
<sequence length="439" mass="51137">MVIFIRFQESRKHTRVVIGVCCFLYITGFLYYTYRLQTYDNFRGTPQPTIPTNTPPLQTSLVKPENITVSGLIFYGRKSRVSSMRCYLERSMVDNGGWLDEVLWVVNTNKGEDLQYLDEIIASNPVRHKKIIPDELLMTYTYKKAWQLLERGKYYVKIDDDVLWIDDDAIPNLVTRKVQNSNDFVVSGNIINNPPLGFFHFRMGALHPYFPEPSQPSHVTNATDYWKPSQHDYWGGPNDFKWNIDSDPPAWPHHRWLRVADDSMIYQTPVAQLGYNTWGPSYRNWAISTQMHMSLFENIESNQLDLYKFDNPWIMYNDRIRINFMCVYSDDILDTNPENWPKERGDEDMLVLDLPRQLRRPVVVQGNALAAHFQYRDQKALGSTDLLKRYHSLARDRYCIDNIMGMVLSIRSPDLPTWEVVVLVTAGANGLADPELEAN</sequence>
<organism evidence="2 3">
    <name type="scientific">Fusarium sarcochroum</name>
    <dbReference type="NCBI Taxonomy" id="1208366"/>
    <lineage>
        <taxon>Eukaryota</taxon>
        <taxon>Fungi</taxon>
        <taxon>Dikarya</taxon>
        <taxon>Ascomycota</taxon>
        <taxon>Pezizomycotina</taxon>
        <taxon>Sordariomycetes</taxon>
        <taxon>Hypocreomycetidae</taxon>
        <taxon>Hypocreales</taxon>
        <taxon>Nectriaceae</taxon>
        <taxon>Fusarium</taxon>
        <taxon>Fusarium lateritium species complex</taxon>
    </lineage>
</organism>
<evidence type="ECO:0000313" key="2">
    <source>
        <dbReference type="EMBL" id="KAF4968986.1"/>
    </source>
</evidence>
<name>A0A8H4XCB2_9HYPO</name>
<keyword evidence="1" id="KW-1133">Transmembrane helix</keyword>
<comment type="caution">
    <text evidence="2">The sequence shown here is derived from an EMBL/GenBank/DDBJ whole genome shotgun (WGS) entry which is preliminary data.</text>
</comment>
<gene>
    <name evidence="2" type="ORF">FSARC_3640</name>
</gene>
<reference evidence="2" key="2">
    <citation type="submission" date="2020-05" db="EMBL/GenBank/DDBJ databases">
        <authorList>
            <person name="Kim H.-S."/>
            <person name="Proctor R.H."/>
            <person name="Brown D.W."/>
        </authorList>
    </citation>
    <scope>NUCLEOTIDE SEQUENCE</scope>
    <source>
        <strain evidence="2">NRRL 20472</strain>
    </source>
</reference>
<keyword evidence="1" id="KW-0812">Transmembrane</keyword>
<dbReference type="OrthoDB" id="5593235at2759"/>
<keyword evidence="1" id="KW-0472">Membrane</keyword>
<dbReference type="EMBL" id="JABEXW010000177">
    <property type="protein sequence ID" value="KAF4968986.1"/>
    <property type="molecule type" value="Genomic_DNA"/>
</dbReference>